<dbReference type="PROSITE" id="PS50181">
    <property type="entry name" value="FBOX"/>
    <property type="match status" value="1"/>
</dbReference>
<dbReference type="InterPro" id="IPR001810">
    <property type="entry name" value="F-box_dom"/>
</dbReference>
<dbReference type="CDD" id="cd09917">
    <property type="entry name" value="F-box_SF"/>
    <property type="match status" value="1"/>
</dbReference>
<dbReference type="Proteomes" id="UP000008021">
    <property type="component" value="Chromosome 11"/>
</dbReference>
<dbReference type="PANTHER" id="PTHR44586:SF19">
    <property type="entry name" value="OS11G0576400 PROTEIN"/>
    <property type="match status" value="1"/>
</dbReference>
<evidence type="ECO:0000313" key="3">
    <source>
        <dbReference type="Proteomes" id="UP000008021"/>
    </source>
</evidence>
<proteinExistence type="predicted"/>
<dbReference type="SUPFAM" id="SSF81383">
    <property type="entry name" value="F-box domain"/>
    <property type="match status" value="1"/>
</dbReference>
<name>A0A0E0F6X0_9ORYZ</name>
<reference evidence="2" key="1">
    <citation type="submission" date="2015-04" db="UniProtKB">
        <authorList>
            <consortium name="EnsemblPlants"/>
        </authorList>
    </citation>
    <scope>IDENTIFICATION</scope>
</reference>
<dbReference type="Gene3D" id="1.20.1280.50">
    <property type="match status" value="1"/>
</dbReference>
<reference evidence="2" key="2">
    <citation type="submission" date="2018-05" db="EMBL/GenBank/DDBJ databases">
        <title>OmerRS3 (Oryza meridionalis Reference Sequence Version 3).</title>
        <authorList>
            <person name="Zhang J."/>
            <person name="Kudrna D."/>
            <person name="Lee S."/>
            <person name="Talag J."/>
            <person name="Welchert J."/>
            <person name="Wing R.A."/>
        </authorList>
    </citation>
    <scope>NUCLEOTIDE SEQUENCE [LARGE SCALE GENOMIC DNA]</scope>
    <source>
        <strain evidence="2">cv. OR44</strain>
    </source>
</reference>
<sequence length="524" mass="59024">MDMVLFRHGTTDSGDVYLVLGLGFPIPASNRTRSFMPRPRLVLCISRSRRSLPDPDLQDCSFRGVPARAVHLPRGCTSASVPAQAIDLLRDALLQMEMCSREEIMDLCRQAIHPQNMCCAIPQVLPKQLCLPPCSTKEELQTILTETTAREFSDLPHDILMDIIAMLEIPDALRAASVCSSWRSVHIKLHNLGKYKRPQTPCFLYTSQSIGENIACLYSLAEKRTYKLTLPEPPISRRYLLGSSDGWLVTADERSEMHILNPITGEQIALPSVITINQVTPIFNRKGELCKYRYSRHTAEGVTESPMTLPLDKLRLEHDKWTWLPPHLGIHDCAYKDGLLYAVTSFGEIFSFDLDTTVITAKVIMGRTKEYACERIYIVHAPCGDLLQVWKPQEGNGNWVDEITGFPALVSNTQNTRIFRVDTVAKKLVQIFSLDDHVLFIGNNQTSCLGASEYPQLKANHMYFTDDFECLSSKSMWGLRLDIGVLNLEDKSIDEIVAPRLFLKCRAPVFLVPNPSLMNSTLHS</sequence>
<dbReference type="Pfam" id="PF03478">
    <property type="entry name" value="Beta-prop_KIB1-4"/>
    <property type="match status" value="1"/>
</dbReference>
<dbReference type="EnsemblPlants" id="OMERI11G14330.3">
    <property type="protein sequence ID" value="OMERI11G14330.3"/>
    <property type="gene ID" value="OMERI11G14330"/>
</dbReference>
<dbReference type="PANTHER" id="PTHR44586">
    <property type="entry name" value="F-BOX DOMAIN CONTAINING PROTEIN, EXPRESSED"/>
    <property type="match status" value="1"/>
</dbReference>
<protein>
    <recommendedName>
        <fullName evidence="1">F-box domain-containing protein</fullName>
    </recommendedName>
</protein>
<evidence type="ECO:0000313" key="2">
    <source>
        <dbReference type="EnsemblPlants" id="OMERI11G14330.3"/>
    </source>
</evidence>
<keyword evidence="3" id="KW-1185">Reference proteome</keyword>
<feature type="domain" description="F-box" evidence="1">
    <location>
        <begin position="149"/>
        <end position="185"/>
    </location>
</feature>
<dbReference type="eggNOG" id="ENOG502QS0H">
    <property type="taxonomic scope" value="Eukaryota"/>
</dbReference>
<dbReference type="InterPro" id="IPR036047">
    <property type="entry name" value="F-box-like_dom_sf"/>
</dbReference>
<accession>A0A0E0F6X0</accession>
<dbReference type="InterPro" id="IPR005174">
    <property type="entry name" value="KIB1-4_b-propeller"/>
</dbReference>
<dbReference type="Gramene" id="OMERI11G14330.3">
    <property type="protein sequence ID" value="OMERI11G14330.3"/>
    <property type="gene ID" value="OMERI11G14330"/>
</dbReference>
<evidence type="ECO:0000259" key="1">
    <source>
        <dbReference type="PROSITE" id="PS50181"/>
    </source>
</evidence>
<dbReference type="HOGENOM" id="CLU_019286_13_1_1"/>
<dbReference type="Pfam" id="PF12937">
    <property type="entry name" value="F-box-like"/>
    <property type="match status" value="1"/>
</dbReference>
<organism evidence="2">
    <name type="scientific">Oryza meridionalis</name>
    <dbReference type="NCBI Taxonomy" id="40149"/>
    <lineage>
        <taxon>Eukaryota</taxon>
        <taxon>Viridiplantae</taxon>
        <taxon>Streptophyta</taxon>
        <taxon>Embryophyta</taxon>
        <taxon>Tracheophyta</taxon>
        <taxon>Spermatophyta</taxon>
        <taxon>Magnoliopsida</taxon>
        <taxon>Liliopsida</taxon>
        <taxon>Poales</taxon>
        <taxon>Poaceae</taxon>
        <taxon>BOP clade</taxon>
        <taxon>Oryzoideae</taxon>
        <taxon>Oryzeae</taxon>
        <taxon>Oryzinae</taxon>
        <taxon>Oryza</taxon>
    </lineage>
</organism>
<dbReference type="AlphaFoldDB" id="A0A0E0F6X0"/>